<dbReference type="GO" id="GO:0016579">
    <property type="term" value="P:protein deubiquitination"/>
    <property type="evidence" value="ECO:0007669"/>
    <property type="project" value="InterPro"/>
</dbReference>
<dbReference type="InParanoid" id="A0A024G4W1"/>
<evidence type="ECO:0000256" key="4">
    <source>
        <dbReference type="ARBA" id="ARBA00022801"/>
    </source>
</evidence>
<dbReference type="GO" id="GO:0004843">
    <property type="term" value="F:cysteine-type deubiquitinase activity"/>
    <property type="evidence" value="ECO:0007669"/>
    <property type="project" value="UniProtKB-UniRule"/>
</dbReference>
<comment type="caution">
    <text evidence="9">The sequence shown here is derived from an EMBL/GenBank/DDBJ whole genome shotgun (WGS) entry which is preliminary data.</text>
</comment>
<dbReference type="InterPro" id="IPR029071">
    <property type="entry name" value="Ubiquitin-like_domsf"/>
</dbReference>
<sequence>MNSSNADSVTVSIKWGKKIYENISIDKNVAISELQSKIYELTSVPIARQKLMSKAWKGILKEDSQRNQFSGLQNGSTLMLMGSAEVVTKPKEETIFLEDLTSKNIAELGVVYPAGLKNLGNTCFMNATMQCLRPVKEFREALEQHSSSMSQDLEQNVTIATQRLYKELESSLESLTPSIFVSVLRQAYPQFAQQMPRGQGYMQQDSEEFLSTLLSTLSRTLVRPVGLSSIAPAKNVIQALFGLELNETLTCLESDMEPKIEKKEDALKLVCNITIKTNLVAEGIRIGLAGVIEKHSDVLGRNAQWKKEIRVNRLPKYLCVQFMRFFWKLTPDSQDHTGVKCKMLRPITFPQVLDAYEFCSDELQATLRVAREKNAEKILNEFRESDEKGAEEEKNAVEDMDMEDVAALEAAKSMSLGLKPSGIGLPVDFQGNYELFAILTHKGRSADSGHYMAWVHHKGDNWFCYDDEDVSPCKTEDIQKLKGGGDWHTAYLAFYRAKN</sequence>
<dbReference type="PROSITE" id="PS50053">
    <property type="entry name" value="UBIQUITIN_2"/>
    <property type="match status" value="1"/>
</dbReference>
<proteinExistence type="inferred from homology"/>
<dbReference type="CDD" id="cd16104">
    <property type="entry name" value="Ubl_USP14_like"/>
    <property type="match status" value="1"/>
</dbReference>
<dbReference type="FunCoup" id="A0A024G4W1">
    <property type="interactions" value="848"/>
</dbReference>
<organism evidence="9 10">
    <name type="scientific">Albugo candida</name>
    <dbReference type="NCBI Taxonomy" id="65357"/>
    <lineage>
        <taxon>Eukaryota</taxon>
        <taxon>Sar</taxon>
        <taxon>Stramenopiles</taxon>
        <taxon>Oomycota</taxon>
        <taxon>Peronosporomycetes</taxon>
        <taxon>Albuginales</taxon>
        <taxon>Albuginaceae</taxon>
        <taxon>Albugo</taxon>
    </lineage>
</organism>
<keyword evidence="5 6" id="KW-0788">Thiol protease</keyword>
<dbReference type="InterPro" id="IPR044635">
    <property type="entry name" value="UBP14-like"/>
</dbReference>
<protein>
    <recommendedName>
        <fullName evidence="6">Ubiquitin carboxyl-terminal hydrolase</fullName>
        <ecNumber evidence="6">3.4.19.12</ecNumber>
    </recommendedName>
</protein>
<dbReference type="GO" id="GO:0043161">
    <property type="term" value="P:proteasome-mediated ubiquitin-dependent protein catabolic process"/>
    <property type="evidence" value="ECO:0007669"/>
    <property type="project" value="InterPro"/>
</dbReference>
<dbReference type="InterPro" id="IPR001394">
    <property type="entry name" value="Peptidase_C19_UCH"/>
</dbReference>
<dbReference type="SUPFAM" id="SSF54236">
    <property type="entry name" value="Ubiquitin-like"/>
    <property type="match status" value="1"/>
</dbReference>
<evidence type="ECO:0000256" key="2">
    <source>
        <dbReference type="ARBA" id="ARBA00022670"/>
    </source>
</evidence>
<dbReference type="Gene3D" id="3.10.20.90">
    <property type="entry name" value="Phosphatidylinositol 3-kinase Catalytic Subunit, Chain A, domain 1"/>
    <property type="match status" value="1"/>
</dbReference>
<dbReference type="Gene3D" id="3.90.70.10">
    <property type="entry name" value="Cysteine proteinases"/>
    <property type="match status" value="1"/>
</dbReference>
<evidence type="ECO:0000313" key="10">
    <source>
        <dbReference type="Proteomes" id="UP000053237"/>
    </source>
</evidence>
<evidence type="ECO:0000256" key="3">
    <source>
        <dbReference type="ARBA" id="ARBA00022786"/>
    </source>
</evidence>
<dbReference type="STRING" id="65357.A0A024G4W1"/>
<feature type="domain" description="USP" evidence="8">
    <location>
        <begin position="114"/>
        <end position="498"/>
    </location>
</feature>
<keyword evidence="2 6" id="KW-0645">Protease</keyword>
<dbReference type="PANTHER" id="PTHR43982">
    <property type="entry name" value="UBIQUITIN CARBOXYL-TERMINAL HYDROLASE"/>
    <property type="match status" value="1"/>
</dbReference>
<dbReference type="EMBL" id="CAIX01000024">
    <property type="protein sequence ID" value="CCI41796.1"/>
    <property type="molecule type" value="Genomic_DNA"/>
</dbReference>
<accession>A0A024G4W1</accession>
<dbReference type="OrthoDB" id="333239at2759"/>
<keyword evidence="4 6" id="KW-0378">Hydrolase</keyword>
<name>A0A024G4W1_9STRA</name>
<evidence type="ECO:0000259" key="8">
    <source>
        <dbReference type="PROSITE" id="PS50235"/>
    </source>
</evidence>
<dbReference type="SUPFAM" id="SSF54001">
    <property type="entry name" value="Cysteine proteinases"/>
    <property type="match status" value="1"/>
</dbReference>
<dbReference type="PANTHER" id="PTHR43982:SF1">
    <property type="entry name" value="UBIQUITIN CARBOXYL-TERMINAL HYDROLASE 14"/>
    <property type="match status" value="1"/>
</dbReference>
<dbReference type="InterPro" id="IPR000626">
    <property type="entry name" value="Ubiquitin-like_dom"/>
</dbReference>
<evidence type="ECO:0000259" key="7">
    <source>
        <dbReference type="PROSITE" id="PS50053"/>
    </source>
</evidence>
<dbReference type="GO" id="GO:0070628">
    <property type="term" value="F:proteasome binding"/>
    <property type="evidence" value="ECO:0007669"/>
    <property type="project" value="TreeGrafter"/>
</dbReference>
<dbReference type="PROSITE" id="PS00973">
    <property type="entry name" value="USP_2"/>
    <property type="match status" value="1"/>
</dbReference>
<evidence type="ECO:0000256" key="5">
    <source>
        <dbReference type="ARBA" id="ARBA00022807"/>
    </source>
</evidence>
<dbReference type="InterPro" id="IPR028889">
    <property type="entry name" value="USP"/>
</dbReference>
<reference evidence="9 10" key="1">
    <citation type="submission" date="2012-05" db="EMBL/GenBank/DDBJ databases">
        <title>Recombination and specialization in a pathogen metapopulation.</title>
        <authorList>
            <person name="Gardiner A."/>
            <person name="Kemen E."/>
            <person name="Schultz-Larsen T."/>
            <person name="MacLean D."/>
            <person name="Van Oosterhout C."/>
            <person name="Jones J.D.G."/>
        </authorList>
    </citation>
    <scope>NUCLEOTIDE SEQUENCE [LARGE SCALE GENOMIC DNA]</scope>
    <source>
        <strain evidence="9 10">Ac Nc2</strain>
    </source>
</reference>
<dbReference type="EC" id="3.4.19.12" evidence="6"/>
<feature type="domain" description="Ubiquitin-like" evidence="7">
    <location>
        <begin position="9"/>
        <end position="81"/>
    </location>
</feature>
<keyword evidence="3 6" id="KW-0833">Ubl conjugation pathway</keyword>
<evidence type="ECO:0000256" key="1">
    <source>
        <dbReference type="ARBA" id="ARBA00000707"/>
    </source>
</evidence>
<dbReference type="GO" id="GO:0061136">
    <property type="term" value="P:regulation of proteasomal protein catabolic process"/>
    <property type="evidence" value="ECO:0007669"/>
    <property type="project" value="TreeGrafter"/>
</dbReference>
<dbReference type="AlphaFoldDB" id="A0A024G4W1"/>
<gene>
    <name evidence="9" type="ORF">BN9_025800</name>
</gene>
<evidence type="ECO:0000313" key="9">
    <source>
        <dbReference type="EMBL" id="CCI41796.1"/>
    </source>
</evidence>
<comment type="catalytic activity">
    <reaction evidence="1 6">
        <text>Thiol-dependent hydrolysis of ester, thioester, amide, peptide and isopeptide bonds formed by the C-terminal Gly of ubiquitin (a 76-residue protein attached to proteins as an intracellular targeting signal).</text>
        <dbReference type="EC" id="3.4.19.12"/>
    </reaction>
</comment>
<dbReference type="InterPro" id="IPR038765">
    <property type="entry name" value="Papain-like_cys_pep_sf"/>
</dbReference>
<keyword evidence="10" id="KW-1185">Reference proteome</keyword>
<dbReference type="PROSITE" id="PS50235">
    <property type="entry name" value="USP_3"/>
    <property type="match status" value="1"/>
</dbReference>
<dbReference type="PROSITE" id="PS00972">
    <property type="entry name" value="USP_1"/>
    <property type="match status" value="1"/>
</dbReference>
<dbReference type="Pfam" id="PF00443">
    <property type="entry name" value="UCH"/>
    <property type="match status" value="1"/>
</dbReference>
<dbReference type="InterPro" id="IPR018200">
    <property type="entry name" value="USP_CS"/>
</dbReference>
<comment type="similarity">
    <text evidence="6">Belongs to the peptidase C19 family.</text>
</comment>
<dbReference type="Proteomes" id="UP000053237">
    <property type="component" value="Unassembled WGS sequence"/>
</dbReference>
<evidence type="ECO:0000256" key="6">
    <source>
        <dbReference type="RuleBase" id="RU366025"/>
    </source>
</evidence>